<evidence type="ECO:0008006" key="3">
    <source>
        <dbReference type="Google" id="ProtNLM"/>
    </source>
</evidence>
<gene>
    <name evidence="1" type="ORF">CRM82_12985</name>
</gene>
<dbReference type="Gene3D" id="3.40.630.30">
    <property type="match status" value="1"/>
</dbReference>
<evidence type="ECO:0000313" key="2">
    <source>
        <dbReference type="Proteomes" id="UP000220246"/>
    </source>
</evidence>
<sequence>MVRADLIQAQIGAIKAANTGRRALHEKLGFALVGNLPQVAFKFGGWLTWCSLLLDTPAQPVNG</sequence>
<dbReference type="STRING" id="1219032.GCA_001515545_01094"/>
<dbReference type="EMBL" id="PDEA01000001">
    <property type="protein sequence ID" value="PEH89393.1"/>
    <property type="molecule type" value="Genomic_DNA"/>
</dbReference>
<accession>A0A2A7UVU9</accession>
<organism evidence="1 2">
    <name type="scientific">Comamonas terrigena</name>
    <dbReference type="NCBI Taxonomy" id="32013"/>
    <lineage>
        <taxon>Bacteria</taxon>
        <taxon>Pseudomonadati</taxon>
        <taxon>Pseudomonadota</taxon>
        <taxon>Betaproteobacteria</taxon>
        <taxon>Burkholderiales</taxon>
        <taxon>Comamonadaceae</taxon>
        <taxon>Comamonas</taxon>
    </lineage>
</organism>
<dbReference type="Proteomes" id="UP000220246">
    <property type="component" value="Unassembled WGS sequence"/>
</dbReference>
<evidence type="ECO:0000313" key="1">
    <source>
        <dbReference type="EMBL" id="PEH89393.1"/>
    </source>
</evidence>
<proteinExistence type="predicted"/>
<comment type="caution">
    <text evidence="1">The sequence shown here is derived from an EMBL/GenBank/DDBJ whole genome shotgun (WGS) entry which is preliminary data.</text>
</comment>
<keyword evidence="2" id="KW-1185">Reference proteome</keyword>
<dbReference type="AlphaFoldDB" id="A0A2A7UVU9"/>
<reference evidence="2" key="1">
    <citation type="submission" date="2017-09" db="EMBL/GenBank/DDBJ databases">
        <title>FDA dAtabase for Regulatory Grade micrObial Sequences (FDA-ARGOS): Supporting development and validation of Infectious Disease Dx tests.</title>
        <authorList>
            <person name="Minogue T."/>
            <person name="Wolcott M."/>
            <person name="Wasieloski L."/>
            <person name="Aguilar W."/>
            <person name="Moore D."/>
            <person name="Tallon L."/>
            <person name="Sadzewicz L."/>
            <person name="Ott S."/>
            <person name="Zhao X."/>
            <person name="Nagaraj S."/>
            <person name="Vavikolanu K."/>
            <person name="Aluvathingal J."/>
            <person name="Nadendla S."/>
            <person name="Sichtig H."/>
        </authorList>
    </citation>
    <scope>NUCLEOTIDE SEQUENCE [LARGE SCALE GENOMIC DNA]</scope>
    <source>
        <strain evidence="2">FDAARGOS_394</strain>
    </source>
</reference>
<protein>
    <recommendedName>
        <fullName evidence="3">N-acetyltransferase</fullName>
    </recommendedName>
</protein>
<name>A0A2A7UVU9_COMTR</name>